<comment type="similarity">
    <text evidence="13">In the C-terminal section; belongs to the FMN-dependent alpha-hydroxy acid dehydrogenase family.</text>
</comment>
<dbReference type="GO" id="GO:0046872">
    <property type="term" value="F:metal ion binding"/>
    <property type="evidence" value="ECO:0007669"/>
    <property type="project" value="UniProtKB-UniRule"/>
</dbReference>
<comment type="caution">
    <text evidence="20">The sequence shown here is derived from an EMBL/GenBank/DDBJ whole genome shotgun (WGS) entry which is preliminary data.</text>
</comment>
<evidence type="ECO:0000256" key="2">
    <source>
        <dbReference type="ARBA" id="ARBA00001970"/>
    </source>
</evidence>
<dbReference type="Gene3D" id="3.10.120.10">
    <property type="entry name" value="Cytochrome b5-like heme/steroid binding domain"/>
    <property type="match status" value="1"/>
</dbReference>
<keyword evidence="7" id="KW-0288">FMN</keyword>
<dbReference type="PROSITE" id="PS00191">
    <property type="entry name" value="CYTOCHROME_B5_1"/>
    <property type="match status" value="1"/>
</dbReference>
<evidence type="ECO:0000256" key="13">
    <source>
        <dbReference type="ARBA" id="ARBA00061137"/>
    </source>
</evidence>
<accession>A0A9X0BGS3</accession>
<protein>
    <recommendedName>
        <fullName evidence="16">L-lactate dehydrogenase (cytochrome)</fullName>
        <ecNumber evidence="15">1.1.2.3</ecNumber>
    </recommendedName>
</protein>
<dbReference type="PANTHER" id="PTHR10578">
    <property type="entry name" value="S -2-HYDROXY-ACID OXIDASE-RELATED"/>
    <property type="match status" value="1"/>
</dbReference>
<dbReference type="Proteomes" id="UP001147760">
    <property type="component" value="Unassembled WGS sequence"/>
</dbReference>
<dbReference type="Pfam" id="PF01070">
    <property type="entry name" value="FMN_dh"/>
    <property type="match status" value="1"/>
</dbReference>
<proteinExistence type="inferred from homology"/>
<dbReference type="OrthoDB" id="1925334at2759"/>
<evidence type="ECO:0000259" key="19">
    <source>
        <dbReference type="PROSITE" id="PS51349"/>
    </source>
</evidence>
<evidence type="ECO:0000256" key="12">
    <source>
        <dbReference type="ARBA" id="ARBA00052399"/>
    </source>
</evidence>
<dbReference type="GO" id="GO:0004460">
    <property type="term" value="F:L-lactate dehydrogenase (cytochrome) activity"/>
    <property type="evidence" value="ECO:0007669"/>
    <property type="project" value="UniProtKB-EC"/>
</dbReference>
<evidence type="ECO:0000256" key="16">
    <source>
        <dbReference type="ARBA" id="ARBA00068515"/>
    </source>
</evidence>
<keyword evidence="21" id="KW-1185">Reference proteome</keyword>
<dbReference type="PROSITE" id="PS50255">
    <property type="entry name" value="CYTOCHROME_B5_2"/>
    <property type="match status" value="1"/>
</dbReference>
<keyword evidence="6" id="KW-0285">Flavoprotein</keyword>
<dbReference type="InterPro" id="IPR013785">
    <property type="entry name" value="Aldolase_TIM"/>
</dbReference>
<gene>
    <name evidence="20" type="ORF">N7530_012473</name>
</gene>
<evidence type="ECO:0000256" key="10">
    <source>
        <dbReference type="ARBA" id="ARBA00023004"/>
    </source>
</evidence>
<comment type="cofactor">
    <cofactor evidence="2">
        <name>heme b</name>
        <dbReference type="ChEBI" id="CHEBI:60344"/>
    </cofactor>
</comment>
<comment type="subcellular location">
    <subcellularLocation>
        <location evidence="3">Mitochondrion intermembrane space</location>
    </subcellularLocation>
</comment>
<organism evidence="20 21">
    <name type="scientific">Penicillium desertorum</name>
    <dbReference type="NCBI Taxonomy" id="1303715"/>
    <lineage>
        <taxon>Eukaryota</taxon>
        <taxon>Fungi</taxon>
        <taxon>Dikarya</taxon>
        <taxon>Ascomycota</taxon>
        <taxon>Pezizomycotina</taxon>
        <taxon>Eurotiomycetes</taxon>
        <taxon>Eurotiomycetidae</taxon>
        <taxon>Eurotiales</taxon>
        <taxon>Aspergillaceae</taxon>
        <taxon>Penicillium</taxon>
    </lineage>
</organism>
<dbReference type="FunFam" id="3.20.20.70:FF:000062">
    <property type="entry name" value="Cytochrome b2, mitochondrial, putative"/>
    <property type="match status" value="1"/>
</dbReference>
<comment type="catalytic activity">
    <reaction evidence="12">
        <text>(S)-lactate + 2 Fe(III)-[cytochrome c] = 2 Fe(II)-[cytochrome c] + pyruvate + 2 H(+)</text>
        <dbReference type="Rhea" id="RHEA:19909"/>
        <dbReference type="Rhea" id="RHEA-COMP:10350"/>
        <dbReference type="Rhea" id="RHEA-COMP:14399"/>
        <dbReference type="ChEBI" id="CHEBI:15361"/>
        <dbReference type="ChEBI" id="CHEBI:15378"/>
        <dbReference type="ChEBI" id="CHEBI:16651"/>
        <dbReference type="ChEBI" id="CHEBI:29033"/>
        <dbReference type="ChEBI" id="CHEBI:29034"/>
        <dbReference type="EC" id="1.1.2.3"/>
    </reaction>
    <physiologicalReaction direction="left-to-right" evidence="12">
        <dbReference type="Rhea" id="RHEA:19910"/>
    </physiologicalReaction>
</comment>
<comment type="cofactor">
    <cofactor evidence="1">
        <name>FMN</name>
        <dbReference type="ChEBI" id="CHEBI:58210"/>
    </cofactor>
</comment>
<feature type="domain" description="Cytochrome b5 heme-binding" evidence="18">
    <location>
        <begin position="7"/>
        <end position="84"/>
    </location>
</feature>
<keyword evidence="11" id="KW-0496">Mitochondrion</keyword>
<comment type="similarity">
    <text evidence="17">Belongs to the cytochrome b5 family.</text>
</comment>
<dbReference type="SUPFAM" id="SSF51395">
    <property type="entry name" value="FMN-linked oxidoreductases"/>
    <property type="match status" value="1"/>
</dbReference>
<keyword evidence="8 17" id="KW-0479">Metal-binding</keyword>
<evidence type="ECO:0000313" key="20">
    <source>
        <dbReference type="EMBL" id="KAJ5457199.1"/>
    </source>
</evidence>
<evidence type="ECO:0000256" key="5">
    <source>
        <dbReference type="ARBA" id="ARBA00022617"/>
    </source>
</evidence>
<dbReference type="PANTHER" id="PTHR10578:SF104">
    <property type="entry name" value="CYTOCHROME B2, MITOCHONDRIAL-RELATED"/>
    <property type="match status" value="1"/>
</dbReference>
<evidence type="ECO:0000256" key="9">
    <source>
        <dbReference type="ARBA" id="ARBA00023002"/>
    </source>
</evidence>
<evidence type="ECO:0000256" key="11">
    <source>
        <dbReference type="ARBA" id="ARBA00023128"/>
    </source>
</evidence>
<feature type="domain" description="FMN hydroxy acid dehydrogenase" evidence="19">
    <location>
        <begin position="108"/>
        <end position="468"/>
    </location>
</feature>
<keyword evidence="10 17" id="KW-0408">Iron</keyword>
<evidence type="ECO:0000256" key="3">
    <source>
        <dbReference type="ARBA" id="ARBA00004569"/>
    </source>
</evidence>
<name>A0A9X0BGS3_9EURO</name>
<evidence type="ECO:0000256" key="6">
    <source>
        <dbReference type="ARBA" id="ARBA00022630"/>
    </source>
</evidence>
<evidence type="ECO:0000256" key="7">
    <source>
        <dbReference type="ARBA" id="ARBA00022643"/>
    </source>
</evidence>
<dbReference type="GO" id="GO:0005758">
    <property type="term" value="C:mitochondrial intermembrane space"/>
    <property type="evidence" value="ECO:0007669"/>
    <property type="project" value="UniProtKB-SubCell"/>
</dbReference>
<dbReference type="SMART" id="SM01117">
    <property type="entry name" value="Cyt-b5"/>
    <property type="match status" value="1"/>
</dbReference>
<dbReference type="InterPro" id="IPR036400">
    <property type="entry name" value="Cyt_B5-like_heme/steroid_sf"/>
</dbReference>
<evidence type="ECO:0000256" key="1">
    <source>
        <dbReference type="ARBA" id="ARBA00001917"/>
    </source>
</evidence>
<dbReference type="InterPro" id="IPR001199">
    <property type="entry name" value="Cyt_B5-like_heme/steroid-bd"/>
</dbReference>
<dbReference type="InterPro" id="IPR037396">
    <property type="entry name" value="FMN_HAD"/>
</dbReference>
<dbReference type="EMBL" id="JAPWDO010000009">
    <property type="protein sequence ID" value="KAJ5457199.1"/>
    <property type="molecule type" value="Genomic_DNA"/>
</dbReference>
<evidence type="ECO:0000256" key="14">
    <source>
        <dbReference type="ARBA" id="ARBA00061589"/>
    </source>
</evidence>
<evidence type="ECO:0000256" key="4">
    <source>
        <dbReference type="ARBA" id="ARBA00011881"/>
    </source>
</evidence>
<comment type="subunit">
    <text evidence="4">Homotetramer.</text>
</comment>
<evidence type="ECO:0000313" key="21">
    <source>
        <dbReference type="Proteomes" id="UP001147760"/>
    </source>
</evidence>
<dbReference type="EC" id="1.1.2.3" evidence="15"/>
<keyword evidence="5 17" id="KW-0349">Heme</keyword>
<dbReference type="GO" id="GO:0020037">
    <property type="term" value="F:heme binding"/>
    <property type="evidence" value="ECO:0007669"/>
    <property type="project" value="UniProtKB-UniRule"/>
</dbReference>
<evidence type="ECO:0000256" key="8">
    <source>
        <dbReference type="ARBA" id="ARBA00022723"/>
    </source>
</evidence>
<dbReference type="InterPro" id="IPR037458">
    <property type="entry name" value="L-MDH/L-LDH_FMN-bd"/>
</dbReference>
<dbReference type="InterPro" id="IPR000262">
    <property type="entry name" value="FMN-dep_DH"/>
</dbReference>
<reference evidence="20" key="2">
    <citation type="journal article" date="2023" name="IMA Fungus">
        <title>Comparative genomic study of the Penicillium genus elucidates a diverse pangenome and 15 lateral gene transfer events.</title>
        <authorList>
            <person name="Petersen C."/>
            <person name="Sorensen T."/>
            <person name="Nielsen M.R."/>
            <person name="Sondergaard T.E."/>
            <person name="Sorensen J.L."/>
            <person name="Fitzpatrick D.A."/>
            <person name="Frisvad J.C."/>
            <person name="Nielsen K.L."/>
        </authorList>
    </citation>
    <scope>NUCLEOTIDE SEQUENCE</scope>
    <source>
        <strain evidence="20">IBT 17660</strain>
    </source>
</reference>
<dbReference type="Gene3D" id="3.20.20.70">
    <property type="entry name" value="Aldolase class I"/>
    <property type="match status" value="1"/>
</dbReference>
<evidence type="ECO:0000256" key="15">
    <source>
        <dbReference type="ARBA" id="ARBA00066458"/>
    </source>
</evidence>
<evidence type="ECO:0000259" key="18">
    <source>
        <dbReference type="PROSITE" id="PS50255"/>
    </source>
</evidence>
<keyword evidence="9" id="KW-0560">Oxidoreductase</keyword>
<reference evidence="20" key="1">
    <citation type="submission" date="2022-12" db="EMBL/GenBank/DDBJ databases">
        <authorList>
            <person name="Petersen C."/>
        </authorList>
    </citation>
    <scope>NUCLEOTIDE SEQUENCE</scope>
    <source>
        <strain evidence="20">IBT 17660</strain>
    </source>
</reference>
<dbReference type="PRINTS" id="PR00363">
    <property type="entry name" value="CYTOCHROMEB5"/>
</dbReference>
<dbReference type="InterPro" id="IPR018506">
    <property type="entry name" value="Cyt_B5_heme-BS"/>
</dbReference>
<sequence length="489" mass="53085">MEDTTNGPLISSSELQKHTTAGDCWIVVHSRIYDVTAFLNEHPGGSAIILKYAGNDASKAYDEVHSPSMIHKTLTTEQFKGMIEPSAELPSADTPAETSSPPDADEIPQLEQLITVHDFEEVARKKYTEKTFAFYSSAATDLVSHHANLNSYRQIMLRPRVLRNVKEVKMPRTILGCPSSAPFFVSPTAMAKLAHPDGELAVARGCGEEDIIHIISNNASFPLGEIVSAGKPGQAFFLQLYVNSERRKTEELLREAAGLGIKAVFVTVDAPIPGKREADERIAAGNLVSAVSGAVAKNDKKGGGLGRVMAQYIDSTLNWEDLAWIKKVSGLPVVLKGVQTGADARMAMEYGVDAIMLSNHGGEVSGYVFQPAIITLLEIHRTCPEIFGRMEIYIDGGIRRGTDILKALALGATAVGIGRPYLYSLTYGQEGVEHLTQILKDELVSAMKLSGITHIDQAHPGMVNTAYVEPLIRGTEAHPWITWTPQAKL</sequence>
<comment type="similarity">
    <text evidence="14">In the N-terminal section; belongs to the cytochrome b5 family.</text>
</comment>
<dbReference type="PROSITE" id="PS51349">
    <property type="entry name" value="FMN_HYDROXY_ACID_DH_2"/>
    <property type="match status" value="1"/>
</dbReference>
<dbReference type="AlphaFoldDB" id="A0A9X0BGS3"/>
<dbReference type="Pfam" id="PF00173">
    <property type="entry name" value="Cyt-b5"/>
    <property type="match status" value="1"/>
</dbReference>
<dbReference type="SUPFAM" id="SSF55856">
    <property type="entry name" value="Cytochrome b5-like heme/steroid binding domain"/>
    <property type="match status" value="1"/>
</dbReference>
<dbReference type="CDD" id="cd02922">
    <property type="entry name" value="FCB2_FMN"/>
    <property type="match status" value="1"/>
</dbReference>
<evidence type="ECO:0000256" key="17">
    <source>
        <dbReference type="RuleBase" id="RU362121"/>
    </source>
</evidence>